<name>A0AAQ3KIC0_9LILI</name>
<protein>
    <submittedName>
        <fullName evidence="2">Uncharacterized protein</fullName>
    </submittedName>
</protein>
<feature type="region of interest" description="Disordered" evidence="1">
    <location>
        <begin position="267"/>
        <end position="287"/>
    </location>
</feature>
<dbReference type="PANTHER" id="PTHR33356">
    <property type="entry name" value="TIP41-LIKE PROTEIN"/>
    <property type="match status" value="1"/>
</dbReference>
<dbReference type="AlphaFoldDB" id="A0AAQ3KIC0"/>
<organism evidence="2 3">
    <name type="scientific">Canna indica</name>
    <name type="common">Indian-shot</name>
    <dbReference type="NCBI Taxonomy" id="4628"/>
    <lineage>
        <taxon>Eukaryota</taxon>
        <taxon>Viridiplantae</taxon>
        <taxon>Streptophyta</taxon>
        <taxon>Embryophyta</taxon>
        <taxon>Tracheophyta</taxon>
        <taxon>Spermatophyta</taxon>
        <taxon>Magnoliopsida</taxon>
        <taxon>Liliopsida</taxon>
        <taxon>Zingiberales</taxon>
        <taxon>Cannaceae</taxon>
        <taxon>Canna</taxon>
    </lineage>
</organism>
<evidence type="ECO:0000313" key="3">
    <source>
        <dbReference type="Proteomes" id="UP001327560"/>
    </source>
</evidence>
<dbReference type="EMBL" id="CP136894">
    <property type="protein sequence ID" value="WOL06962.1"/>
    <property type="molecule type" value="Genomic_DNA"/>
</dbReference>
<feature type="region of interest" description="Disordered" evidence="1">
    <location>
        <begin position="89"/>
        <end position="111"/>
    </location>
</feature>
<feature type="region of interest" description="Disordered" evidence="1">
    <location>
        <begin position="149"/>
        <end position="175"/>
    </location>
</feature>
<reference evidence="2 3" key="1">
    <citation type="submission" date="2023-10" db="EMBL/GenBank/DDBJ databases">
        <title>Chromosome-scale genome assembly provides insights into flower coloration mechanisms of Canna indica.</title>
        <authorList>
            <person name="Li C."/>
        </authorList>
    </citation>
    <scope>NUCLEOTIDE SEQUENCE [LARGE SCALE GENOMIC DNA]</scope>
    <source>
        <tissue evidence="2">Flower</tissue>
    </source>
</reference>
<evidence type="ECO:0000256" key="1">
    <source>
        <dbReference type="SAM" id="MobiDB-lite"/>
    </source>
</evidence>
<dbReference type="Proteomes" id="UP001327560">
    <property type="component" value="Chromosome 5"/>
</dbReference>
<evidence type="ECO:0000313" key="2">
    <source>
        <dbReference type="EMBL" id="WOL06962.1"/>
    </source>
</evidence>
<proteinExistence type="predicted"/>
<dbReference type="PANTHER" id="PTHR33356:SF5">
    <property type="entry name" value="TIP41-LIKE PROTEIN"/>
    <property type="match status" value="1"/>
</dbReference>
<gene>
    <name evidence="2" type="ORF">Cni_G15697</name>
</gene>
<sequence>MAGELQMEELQLPADLLDELFFVEREGRRPAVDVNEEGDHLAALSRQMAHAFLHDDGSELKVGDPWDRFNVAAEKAAMRSKLLDAGHRRWSHHERGLHSQQRNPCPGMSAGPLLSQHQLQAARIFHLKHRQLVLRQQLCAAMETQSRATNYRGSRRGRSLGLPPPGWSPPQMQHRPLAGSESRAVFFLNSGRRKESVGTGVFLPQTAGSKAVPPKKSACSTVLIPARVVQALNMNLEDLSAQARIPVGFVHQHDAFVGRSNFLRSHLRQQPSATRTPRDSFPQEWTY</sequence>
<keyword evidence="3" id="KW-1185">Reference proteome</keyword>
<accession>A0AAQ3KIC0</accession>